<protein>
    <submittedName>
        <fullName evidence="1">Uncharacterized protein</fullName>
    </submittedName>
</protein>
<dbReference type="AlphaFoldDB" id="A5VZ16"/>
<evidence type="ECO:0000313" key="1">
    <source>
        <dbReference type="EMBL" id="ABQ77126.1"/>
    </source>
</evidence>
<sequence length="47" mass="5173">MLRVCHEWLTGLCEPMSRGVVPVVAGLGAKRPVLAAENLKDMSFYRA</sequence>
<reference evidence="1" key="1">
    <citation type="submission" date="2007-05" db="EMBL/GenBank/DDBJ databases">
        <title>Complete sequence of Pseudomonas putida F1.</title>
        <authorList>
            <consortium name="US DOE Joint Genome Institute"/>
            <person name="Copeland A."/>
            <person name="Lucas S."/>
            <person name="Lapidus A."/>
            <person name="Barry K."/>
            <person name="Detter J.C."/>
            <person name="Glavina del Rio T."/>
            <person name="Hammon N."/>
            <person name="Israni S."/>
            <person name="Dalin E."/>
            <person name="Tice H."/>
            <person name="Pitluck S."/>
            <person name="Chain P."/>
            <person name="Malfatti S."/>
            <person name="Shin M."/>
            <person name="Vergez L."/>
            <person name="Schmutz J."/>
            <person name="Larimer F."/>
            <person name="Land M."/>
            <person name="Hauser L."/>
            <person name="Kyrpides N."/>
            <person name="Lykidis A."/>
            <person name="Parales R."/>
            <person name="Richardson P."/>
        </authorList>
    </citation>
    <scope>NUCLEOTIDE SEQUENCE [LARGE SCALE GENOMIC DNA]</scope>
    <source>
        <strain evidence="1">F1</strain>
    </source>
</reference>
<dbReference type="KEGG" id="ppf:Pput_0965"/>
<gene>
    <name evidence="1" type="ordered locus">Pput_0965</name>
</gene>
<dbReference type="HOGENOM" id="CLU_3172207_0_0_6"/>
<organism evidence="1">
    <name type="scientific">Pseudomonas putida (strain ATCC 700007 / DSM 6899 / JCM 31910 / BCRC 17059 / LMG 24140 / F1)</name>
    <dbReference type="NCBI Taxonomy" id="351746"/>
    <lineage>
        <taxon>Bacteria</taxon>
        <taxon>Pseudomonadati</taxon>
        <taxon>Pseudomonadota</taxon>
        <taxon>Gammaproteobacteria</taxon>
        <taxon>Pseudomonadales</taxon>
        <taxon>Pseudomonadaceae</taxon>
        <taxon>Pseudomonas</taxon>
    </lineage>
</organism>
<proteinExistence type="predicted"/>
<dbReference type="EMBL" id="CP000712">
    <property type="protein sequence ID" value="ABQ77126.1"/>
    <property type="molecule type" value="Genomic_DNA"/>
</dbReference>
<name>A5VZ16_PSEP1</name>
<accession>A5VZ16</accession>